<sequence>MGAFRAFPYLLPLLSGALVLVPLIATGSDSQLPKARTDLNPKDLKRVTSVTKPTADFSKAEQFETMSGGAATTKAIVNGDAFSHFSPNITFEEEQDFKLGNALFTKLWVSAPSSTQASDGLGPLFNARACQSCHLKDGRGHPPEGSADSTSMFLRLARPARTDEEREAIADFRKINFPDAVYGEQFQDLAVPGLQSEGKMQIAYEDVPVTLGDGEVVSLRKPTYSVTNLGYGPLEGDVTLSPRIAPPMIGMGLIQAIHEADILAKADPDDKDGDGISGKAALVRDHRSGEVKLGRFGFKAQNASVREQSSGAFAGDIGISTPDDPFSHGDCTKAQDDCLAMPTGVQERLGPVEAPDPVLPLVTFYSENLAVPARRNIDDPIVLKGKEMFYSAGCTACHTPKFVTRRDAGNKAHAFQLIWPYSDFLLHDMGEGLADGQQVGVANGQEWRTQPLWGVGLTKTVNNHTFFLHDGRARNLTEAILWHGGEAEAARGAFAAMQKQDRTALLTFLESL</sequence>
<dbReference type="Pfam" id="PF06537">
    <property type="entry name" value="DHOR"/>
    <property type="match status" value="1"/>
</dbReference>
<dbReference type="Proteomes" id="UP000311605">
    <property type="component" value="Unassembled WGS sequence"/>
</dbReference>
<dbReference type="InterPro" id="IPR010538">
    <property type="entry name" value="DHOR"/>
</dbReference>
<evidence type="ECO:0000256" key="2">
    <source>
        <dbReference type="ARBA" id="ARBA00022723"/>
    </source>
</evidence>
<gene>
    <name evidence="6" type="ORF">FHP24_09305</name>
</gene>
<organism evidence="6 7">
    <name type="scientific">Aliirhizobium smilacinae</name>
    <dbReference type="NCBI Taxonomy" id="1395944"/>
    <lineage>
        <taxon>Bacteria</taxon>
        <taxon>Pseudomonadati</taxon>
        <taxon>Pseudomonadota</taxon>
        <taxon>Alphaproteobacteria</taxon>
        <taxon>Hyphomicrobiales</taxon>
        <taxon>Rhizobiaceae</taxon>
        <taxon>Aliirhizobium</taxon>
    </lineage>
</organism>
<evidence type="ECO:0000313" key="7">
    <source>
        <dbReference type="Proteomes" id="UP000311605"/>
    </source>
</evidence>
<dbReference type="GO" id="GO:0020037">
    <property type="term" value="F:heme binding"/>
    <property type="evidence" value="ECO:0007669"/>
    <property type="project" value="InterPro"/>
</dbReference>
<keyword evidence="7" id="KW-1185">Reference proteome</keyword>
<keyword evidence="3 4" id="KW-0408">Iron</keyword>
<dbReference type="GO" id="GO:0046872">
    <property type="term" value="F:metal ion binding"/>
    <property type="evidence" value="ECO:0007669"/>
    <property type="project" value="UniProtKB-KW"/>
</dbReference>
<reference evidence="6 7" key="1">
    <citation type="submission" date="2019-06" db="EMBL/GenBank/DDBJ databases">
        <title>The draft genome of Rhizobium smilacinae PTYR-5.</title>
        <authorList>
            <person name="Liu L."/>
            <person name="Li L."/>
            <person name="Zhang X."/>
        </authorList>
    </citation>
    <scope>NUCLEOTIDE SEQUENCE [LARGE SCALE GENOMIC DNA]</scope>
    <source>
        <strain evidence="6 7">PTYR-5</strain>
    </source>
</reference>
<dbReference type="Gene3D" id="1.10.760.10">
    <property type="entry name" value="Cytochrome c-like domain"/>
    <property type="match status" value="1"/>
</dbReference>
<proteinExistence type="predicted"/>
<dbReference type="OrthoDB" id="9805202at2"/>
<dbReference type="InterPro" id="IPR009056">
    <property type="entry name" value="Cyt_c-like_dom"/>
</dbReference>
<protein>
    <submittedName>
        <fullName evidence="6">C-type cytochrome</fullName>
    </submittedName>
</protein>
<dbReference type="PIRSF" id="PIRSF028099">
    <property type="entry name" value="DUF1111"/>
    <property type="match status" value="1"/>
</dbReference>
<keyword evidence="1 4" id="KW-0349">Heme</keyword>
<dbReference type="SUPFAM" id="SSF46626">
    <property type="entry name" value="Cytochrome c"/>
    <property type="match status" value="1"/>
</dbReference>
<comment type="caution">
    <text evidence="6">The sequence shown here is derived from an EMBL/GenBank/DDBJ whole genome shotgun (WGS) entry which is preliminary data.</text>
</comment>
<evidence type="ECO:0000256" key="1">
    <source>
        <dbReference type="ARBA" id="ARBA00022617"/>
    </source>
</evidence>
<name>A0A5C4XT74_9HYPH</name>
<feature type="domain" description="Cytochrome c" evidence="5">
    <location>
        <begin position="380"/>
        <end position="512"/>
    </location>
</feature>
<evidence type="ECO:0000256" key="4">
    <source>
        <dbReference type="PROSITE-ProRule" id="PRU00433"/>
    </source>
</evidence>
<evidence type="ECO:0000256" key="3">
    <source>
        <dbReference type="ARBA" id="ARBA00023004"/>
    </source>
</evidence>
<dbReference type="PANTHER" id="PTHR30600">
    <property type="entry name" value="CYTOCHROME C PEROXIDASE-RELATED"/>
    <property type="match status" value="1"/>
</dbReference>
<dbReference type="EMBL" id="VDMN01000001">
    <property type="protein sequence ID" value="TNM66377.1"/>
    <property type="molecule type" value="Genomic_DNA"/>
</dbReference>
<evidence type="ECO:0000259" key="5">
    <source>
        <dbReference type="PROSITE" id="PS51007"/>
    </source>
</evidence>
<dbReference type="PANTHER" id="PTHR30600:SF4">
    <property type="entry name" value="CYTOCHROME C DOMAIN-CONTAINING PROTEIN"/>
    <property type="match status" value="1"/>
</dbReference>
<keyword evidence="2 4" id="KW-0479">Metal-binding</keyword>
<dbReference type="InterPro" id="IPR051395">
    <property type="entry name" value="Cytochrome_c_Peroxidase/MauG"/>
</dbReference>
<dbReference type="InterPro" id="IPR036909">
    <property type="entry name" value="Cyt_c-like_dom_sf"/>
</dbReference>
<dbReference type="PROSITE" id="PS51007">
    <property type="entry name" value="CYTC"/>
    <property type="match status" value="1"/>
</dbReference>
<dbReference type="GO" id="GO:0009055">
    <property type="term" value="F:electron transfer activity"/>
    <property type="evidence" value="ECO:0007669"/>
    <property type="project" value="InterPro"/>
</dbReference>
<dbReference type="RefSeq" id="WP_139675750.1">
    <property type="nucleotide sequence ID" value="NZ_VDMN01000001.1"/>
</dbReference>
<accession>A0A5C4XT74</accession>
<evidence type="ECO:0000313" key="6">
    <source>
        <dbReference type="EMBL" id="TNM66377.1"/>
    </source>
</evidence>
<dbReference type="AlphaFoldDB" id="A0A5C4XT74"/>
<dbReference type="GO" id="GO:0004130">
    <property type="term" value="F:cytochrome-c peroxidase activity"/>
    <property type="evidence" value="ECO:0007669"/>
    <property type="project" value="TreeGrafter"/>
</dbReference>